<proteinExistence type="predicted"/>
<organism evidence="1 2">
    <name type="scientific">Cucurbita moschata</name>
    <name type="common">Winter crookneck squash</name>
    <name type="synonym">Cucurbita pepo var. moschata</name>
    <dbReference type="NCBI Taxonomy" id="3662"/>
    <lineage>
        <taxon>Eukaryota</taxon>
        <taxon>Viridiplantae</taxon>
        <taxon>Streptophyta</taxon>
        <taxon>Embryophyta</taxon>
        <taxon>Tracheophyta</taxon>
        <taxon>Spermatophyta</taxon>
        <taxon>Magnoliopsida</taxon>
        <taxon>eudicotyledons</taxon>
        <taxon>Gunneridae</taxon>
        <taxon>Pentapetalae</taxon>
        <taxon>rosids</taxon>
        <taxon>fabids</taxon>
        <taxon>Cucurbitales</taxon>
        <taxon>Cucurbitaceae</taxon>
        <taxon>Cucurbiteae</taxon>
        <taxon>Cucurbita</taxon>
    </lineage>
</organism>
<name>A0A6J1E8H4_CUCMO</name>
<dbReference type="RefSeq" id="XP_022924292.1">
    <property type="nucleotide sequence ID" value="XM_023068524.1"/>
</dbReference>
<dbReference type="KEGG" id="cmos:111431822"/>
<sequence length="100" mass="11038">MDFQTGMPPFELFIHGDASTFVTVPKPFINTANSPSVSARRRVIGGLRRSAFKVRAVSKKREPAKVVPQADRVYSFVLSSALSWIWAQILSTVSAKLVIC</sequence>
<protein>
    <submittedName>
        <fullName evidence="2">10 kDa chaperonin 1, chloroplastic-like</fullName>
    </submittedName>
</protein>
<evidence type="ECO:0000313" key="2">
    <source>
        <dbReference type="RefSeq" id="XP_022924292.1"/>
    </source>
</evidence>
<evidence type="ECO:0000313" key="1">
    <source>
        <dbReference type="Proteomes" id="UP000504609"/>
    </source>
</evidence>
<keyword evidence="1" id="KW-1185">Reference proteome</keyword>
<reference evidence="2" key="1">
    <citation type="submission" date="2025-08" db="UniProtKB">
        <authorList>
            <consortium name="RefSeq"/>
        </authorList>
    </citation>
    <scope>IDENTIFICATION</scope>
    <source>
        <tissue evidence="2">Young leaves</tissue>
    </source>
</reference>
<dbReference type="GeneID" id="111431822"/>
<accession>A0A6J1E8H4</accession>
<dbReference type="AlphaFoldDB" id="A0A6J1E8H4"/>
<gene>
    <name evidence="2" type="primary">LOC111431822</name>
</gene>
<dbReference type="Proteomes" id="UP000504609">
    <property type="component" value="Unplaced"/>
</dbReference>